<evidence type="ECO:0000256" key="2">
    <source>
        <dbReference type="ARBA" id="ARBA00022475"/>
    </source>
</evidence>
<evidence type="ECO:0000256" key="4">
    <source>
        <dbReference type="ARBA" id="ARBA00022989"/>
    </source>
</evidence>
<dbReference type="GO" id="GO:0005886">
    <property type="term" value="C:plasma membrane"/>
    <property type="evidence" value="ECO:0007669"/>
    <property type="project" value="UniProtKB-SubCell"/>
</dbReference>
<proteinExistence type="inferred from homology"/>
<evidence type="ECO:0000256" key="1">
    <source>
        <dbReference type="ARBA" id="ARBA00004651"/>
    </source>
</evidence>
<evidence type="ECO:0000259" key="9">
    <source>
        <dbReference type="Pfam" id="PF02687"/>
    </source>
</evidence>
<evidence type="ECO:0000313" key="12">
    <source>
        <dbReference type="Proteomes" id="UP000503840"/>
    </source>
</evidence>
<organism evidence="11 12">
    <name type="scientific">Desulfovibrio subterraneus</name>
    <dbReference type="NCBI Taxonomy" id="2718620"/>
    <lineage>
        <taxon>Bacteria</taxon>
        <taxon>Pseudomonadati</taxon>
        <taxon>Thermodesulfobacteriota</taxon>
        <taxon>Desulfovibrionia</taxon>
        <taxon>Desulfovibrionales</taxon>
        <taxon>Desulfovibrionaceae</taxon>
        <taxon>Desulfovibrio</taxon>
    </lineage>
</organism>
<accession>A0A7J0BI90</accession>
<comment type="caution">
    <text evidence="11">The sequence shown here is derived from an EMBL/GenBank/DDBJ whole genome shotgun (WGS) entry which is preliminary data.</text>
</comment>
<feature type="region of interest" description="Disordered" evidence="7">
    <location>
        <begin position="1"/>
        <end position="42"/>
    </location>
</feature>
<dbReference type="Proteomes" id="UP000503840">
    <property type="component" value="Unassembled WGS sequence"/>
</dbReference>
<dbReference type="PANTHER" id="PTHR30572">
    <property type="entry name" value="MEMBRANE COMPONENT OF TRANSPORTER-RELATED"/>
    <property type="match status" value="1"/>
</dbReference>
<dbReference type="InterPro" id="IPR003838">
    <property type="entry name" value="ABC3_permease_C"/>
</dbReference>
<evidence type="ECO:0000259" key="10">
    <source>
        <dbReference type="Pfam" id="PF12704"/>
    </source>
</evidence>
<feature type="compositionally biased region" description="Polar residues" evidence="7">
    <location>
        <begin position="8"/>
        <end position="30"/>
    </location>
</feature>
<sequence>MKAPLDTAPSSPTDQRSGTAKQPDNQSVQQAGPYAGNHGRNIGSHGSLAHRLRLFWRIRSMALTVLWAYKLRSAFVIAAIALGIASLTVIIAAHDGANRRADEITDNFGPDALLILGADITNRAVGQRSYTLTWNDAQRIRQSLPGTYLVVPMQAQYDVSASYGNNKWGVRSVIGATDNYGESWNWPLAEGRDISATDVEQGARVCLLGDSVAKELFGDTSPVGKSFFLNKIPFTVAGVLTPRGLAGGGGNLDDRIIIPLTTMMQRFGVERRYFRALRIKFVDAERMDDNVINLESLLRHLHGIREGEPNDFTILSAVEVQKFLSMIKGGLTIFLGITAAAAILVGGFVLANLFYLSVSERMREIGLRRALGADRNAIITQFLIEAVALTVIGAVVGIFIGLAMGQMLARLGLIEIHLSWKIFSYALASATAVGLIFGLRPARHAADMDPIQALRGGD</sequence>
<dbReference type="Pfam" id="PF02687">
    <property type="entry name" value="FtsX"/>
    <property type="match status" value="1"/>
</dbReference>
<comment type="subcellular location">
    <subcellularLocation>
        <location evidence="1">Cell membrane</location>
        <topology evidence="1">Multi-pass membrane protein</topology>
    </subcellularLocation>
</comment>
<dbReference type="GO" id="GO:0022857">
    <property type="term" value="F:transmembrane transporter activity"/>
    <property type="evidence" value="ECO:0007669"/>
    <property type="project" value="TreeGrafter"/>
</dbReference>
<feature type="transmembrane region" description="Helical" evidence="8">
    <location>
        <begin position="331"/>
        <end position="358"/>
    </location>
</feature>
<evidence type="ECO:0000256" key="3">
    <source>
        <dbReference type="ARBA" id="ARBA00022692"/>
    </source>
</evidence>
<dbReference type="InterPro" id="IPR025857">
    <property type="entry name" value="MacB_PCD"/>
</dbReference>
<dbReference type="Pfam" id="PF12704">
    <property type="entry name" value="MacB_PCD"/>
    <property type="match status" value="1"/>
</dbReference>
<feature type="transmembrane region" description="Helical" evidence="8">
    <location>
        <begin position="422"/>
        <end position="439"/>
    </location>
</feature>
<evidence type="ECO:0000256" key="6">
    <source>
        <dbReference type="ARBA" id="ARBA00038076"/>
    </source>
</evidence>
<keyword evidence="2" id="KW-1003">Cell membrane</keyword>
<keyword evidence="4 8" id="KW-1133">Transmembrane helix</keyword>
<reference evidence="11 12" key="1">
    <citation type="submission" date="2020-05" db="EMBL/GenBank/DDBJ databases">
        <title>Draft genome sequence of Desulfovibrio sp. strain HN2T.</title>
        <authorList>
            <person name="Ueno A."/>
            <person name="Tamazawa S."/>
            <person name="Tamamura S."/>
            <person name="Murakami T."/>
            <person name="Kiyama T."/>
            <person name="Inomata H."/>
            <person name="Amano Y."/>
            <person name="Miyakawa K."/>
            <person name="Tamaki H."/>
            <person name="Naganuma T."/>
            <person name="Kaneko K."/>
        </authorList>
    </citation>
    <scope>NUCLEOTIDE SEQUENCE [LARGE SCALE GENOMIC DNA]</scope>
    <source>
        <strain evidence="11 12">HN2</strain>
    </source>
</reference>
<evidence type="ECO:0000256" key="8">
    <source>
        <dbReference type="SAM" id="Phobius"/>
    </source>
</evidence>
<feature type="domain" description="MacB-like periplasmic core" evidence="10">
    <location>
        <begin position="73"/>
        <end position="287"/>
    </location>
</feature>
<dbReference type="EMBL" id="BLVO01000012">
    <property type="protein sequence ID" value="GFM32951.1"/>
    <property type="molecule type" value="Genomic_DNA"/>
</dbReference>
<comment type="similarity">
    <text evidence="6">Belongs to the ABC-4 integral membrane protein family.</text>
</comment>
<dbReference type="InterPro" id="IPR050250">
    <property type="entry name" value="Macrolide_Exporter_MacB"/>
</dbReference>
<feature type="domain" description="ABC3 transporter permease C-terminal" evidence="9">
    <location>
        <begin position="338"/>
        <end position="450"/>
    </location>
</feature>
<gene>
    <name evidence="11" type="ORF">DSM101010T_13160</name>
</gene>
<keyword evidence="3 8" id="KW-0812">Transmembrane</keyword>
<evidence type="ECO:0000256" key="7">
    <source>
        <dbReference type="SAM" id="MobiDB-lite"/>
    </source>
</evidence>
<dbReference type="AlphaFoldDB" id="A0A7J0BI90"/>
<name>A0A7J0BI90_9BACT</name>
<feature type="transmembrane region" description="Helical" evidence="8">
    <location>
        <begin position="75"/>
        <end position="93"/>
    </location>
</feature>
<feature type="transmembrane region" description="Helical" evidence="8">
    <location>
        <begin position="378"/>
        <end position="402"/>
    </location>
</feature>
<protein>
    <submittedName>
        <fullName evidence="11">Multidrug ABC transporter substrate-binding protein</fullName>
    </submittedName>
</protein>
<keyword evidence="5 8" id="KW-0472">Membrane</keyword>
<evidence type="ECO:0000313" key="11">
    <source>
        <dbReference type="EMBL" id="GFM32951.1"/>
    </source>
</evidence>
<evidence type="ECO:0000256" key="5">
    <source>
        <dbReference type="ARBA" id="ARBA00023136"/>
    </source>
</evidence>
<dbReference type="PANTHER" id="PTHR30572:SF4">
    <property type="entry name" value="ABC TRANSPORTER PERMEASE YTRF"/>
    <property type="match status" value="1"/>
</dbReference>
<keyword evidence="12" id="KW-1185">Reference proteome</keyword>